<dbReference type="Pfam" id="PF01584">
    <property type="entry name" value="CheW"/>
    <property type="match status" value="1"/>
</dbReference>
<dbReference type="PROSITE" id="PS50851">
    <property type="entry name" value="CHEW"/>
    <property type="match status" value="1"/>
</dbReference>
<accession>A0A644T0G5</accession>
<dbReference type="EMBL" id="VSSQ01000009">
    <property type="protein sequence ID" value="MPL59401.1"/>
    <property type="molecule type" value="Genomic_DNA"/>
</dbReference>
<proteinExistence type="predicted"/>
<dbReference type="Gene3D" id="2.30.30.40">
    <property type="entry name" value="SH3 Domains"/>
    <property type="match status" value="1"/>
</dbReference>
<dbReference type="GO" id="GO:0005829">
    <property type="term" value="C:cytosol"/>
    <property type="evidence" value="ECO:0007669"/>
    <property type="project" value="TreeGrafter"/>
</dbReference>
<evidence type="ECO:0000259" key="1">
    <source>
        <dbReference type="PROSITE" id="PS50851"/>
    </source>
</evidence>
<dbReference type="InterPro" id="IPR039315">
    <property type="entry name" value="CheW"/>
</dbReference>
<dbReference type="SMART" id="SM00260">
    <property type="entry name" value="CheW"/>
    <property type="match status" value="1"/>
</dbReference>
<reference evidence="2" key="1">
    <citation type="submission" date="2019-08" db="EMBL/GenBank/DDBJ databases">
        <authorList>
            <person name="Kucharzyk K."/>
            <person name="Murdoch R.W."/>
            <person name="Higgins S."/>
            <person name="Loffler F."/>
        </authorList>
    </citation>
    <scope>NUCLEOTIDE SEQUENCE</scope>
</reference>
<dbReference type="PANTHER" id="PTHR22617:SF23">
    <property type="entry name" value="CHEMOTAXIS PROTEIN CHEW"/>
    <property type="match status" value="1"/>
</dbReference>
<dbReference type="InterPro" id="IPR036061">
    <property type="entry name" value="CheW-like_dom_sf"/>
</dbReference>
<comment type="caution">
    <text evidence="2">The sequence shown here is derived from an EMBL/GenBank/DDBJ whole genome shotgun (WGS) entry which is preliminary data.</text>
</comment>
<gene>
    <name evidence="2" type="primary">cheW_3</name>
    <name evidence="2" type="ORF">SDC9_04953</name>
</gene>
<organism evidence="2">
    <name type="scientific">bioreactor metagenome</name>
    <dbReference type="NCBI Taxonomy" id="1076179"/>
    <lineage>
        <taxon>unclassified sequences</taxon>
        <taxon>metagenomes</taxon>
        <taxon>ecological metagenomes</taxon>
    </lineage>
</organism>
<sequence length="151" mass="16464">MGNQVVIFGLGQEEYGMPIEIVREITRLGDIRPIPKAPDCVKGLINIRGSAIPLIDLHVRFGVEKNRTVAKDAEAAKEDFALITEVNGELVGFAVDQVREVRILDNIAPPPPLVTAPFIGGIVNLPDRIIMVLIPDRILAKDELEGIAKLV</sequence>
<dbReference type="SUPFAM" id="SSF50341">
    <property type="entry name" value="CheW-like"/>
    <property type="match status" value="1"/>
</dbReference>
<name>A0A644T0G5_9ZZZZ</name>
<protein>
    <submittedName>
        <fullName evidence="2">Chemotaxis protein CheW</fullName>
    </submittedName>
</protein>
<dbReference type="PANTHER" id="PTHR22617">
    <property type="entry name" value="CHEMOTAXIS SENSOR HISTIDINE KINASE-RELATED"/>
    <property type="match status" value="1"/>
</dbReference>
<dbReference type="GO" id="GO:0007165">
    <property type="term" value="P:signal transduction"/>
    <property type="evidence" value="ECO:0007669"/>
    <property type="project" value="InterPro"/>
</dbReference>
<dbReference type="GO" id="GO:0006935">
    <property type="term" value="P:chemotaxis"/>
    <property type="evidence" value="ECO:0007669"/>
    <property type="project" value="InterPro"/>
</dbReference>
<feature type="domain" description="CheW-like" evidence="1">
    <location>
        <begin position="2"/>
        <end position="144"/>
    </location>
</feature>
<dbReference type="AlphaFoldDB" id="A0A644T0G5"/>
<dbReference type="Gene3D" id="2.40.50.180">
    <property type="entry name" value="CheA-289, Domain 4"/>
    <property type="match status" value="1"/>
</dbReference>
<evidence type="ECO:0000313" key="2">
    <source>
        <dbReference type="EMBL" id="MPL59401.1"/>
    </source>
</evidence>
<dbReference type="InterPro" id="IPR002545">
    <property type="entry name" value="CheW-lke_dom"/>
</dbReference>